<evidence type="ECO:0000256" key="2">
    <source>
        <dbReference type="ARBA" id="ARBA00022829"/>
    </source>
</evidence>
<organism evidence="5 6">
    <name type="scientific">Phoenicibacter congonensis</name>
    <dbReference type="NCBI Taxonomy" id="1944646"/>
    <lineage>
        <taxon>Bacteria</taxon>
        <taxon>Bacillati</taxon>
        <taxon>Actinomycetota</taxon>
        <taxon>Coriobacteriia</taxon>
        <taxon>Eggerthellales</taxon>
        <taxon>Eggerthellaceae</taxon>
        <taxon>Phoenicibacter</taxon>
    </lineage>
</organism>
<evidence type="ECO:0000313" key="5">
    <source>
        <dbReference type="EMBL" id="MDO4842357.1"/>
    </source>
</evidence>
<reference evidence="5" key="1">
    <citation type="submission" date="2023-07" db="EMBL/GenBank/DDBJ databases">
        <title>Between Cages and Wild: Unraveling the Impact of Captivity on Animal Microbiomes and Antimicrobial Resistance.</title>
        <authorList>
            <person name="Schmartz G.P."/>
            <person name="Rehner J."/>
            <person name="Schuff M.J."/>
            <person name="Becker S.L."/>
            <person name="Kravczyk M."/>
            <person name="Gurevich A."/>
            <person name="Francke R."/>
            <person name="Mueller R."/>
            <person name="Keller V."/>
            <person name="Keller A."/>
        </authorList>
    </citation>
    <scope>NUCLEOTIDE SEQUENCE</scope>
    <source>
        <strain evidence="5">S12M_St_49</strain>
    </source>
</reference>
<dbReference type="Pfam" id="PF17762">
    <property type="entry name" value="HTH_ParB"/>
    <property type="match status" value="1"/>
</dbReference>
<dbReference type="EMBL" id="JAUMVS010000148">
    <property type="protein sequence ID" value="MDO4842357.1"/>
    <property type="molecule type" value="Genomic_DNA"/>
</dbReference>
<protein>
    <submittedName>
        <fullName evidence="5">ParB/RepB/Spo0J family partition protein</fullName>
    </submittedName>
</protein>
<dbReference type="InterPro" id="IPR003115">
    <property type="entry name" value="ParB_N"/>
</dbReference>
<evidence type="ECO:0000256" key="3">
    <source>
        <dbReference type="SAM" id="MobiDB-lite"/>
    </source>
</evidence>
<dbReference type="CDD" id="cd16407">
    <property type="entry name" value="ParB_N_like"/>
    <property type="match status" value="1"/>
</dbReference>
<keyword evidence="2" id="KW-0159">Chromosome partition</keyword>
<keyword evidence="6" id="KW-1185">Reference proteome</keyword>
<dbReference type="PANTHER" id="PTHR33375:SF1">
    <property type="entry name" value="CHROMOSOME-PARTITIONING PROTEIN PARB-RELATED"/>
    <property type="match status" value="1"/>
</dbReference>
<dbReference type="InterPro" id="IPR050336">
    <property type="entry name" value="Chromosome_partition/occlusion"/>
</dbReference>
<dbReference type="InterPro" id="IPR041468">
    <property type="entry name" value="HTH_ParB/Spo0J"/>
</dbReference>
<sequence length="320" mass="36644">METANTNTKKPKISTLDDLFGLPPTPAEGGEQIQEIALSQLHEFADHPFHVTDDQSLRDMAESIKTYGQLTPALARPLEDKPGEYELVSGNRRHRACSMAGLTHMKVIVKEMTRDEAIIQMVDANLQRESLYPSEKAFAYKMKLDALKRQAGRPQKNYSQLGNNFSTRTSSQELAEKSGDSKSAIFRYIRLTELIQPLLTMVDDKKIALNPAVELSYLSREQQTDLLDLMQAYDSTPSLAQAQRLKDAARNGKLDRNGIELVLQEEKPNQREVFKLPRERLAKYFTPDTPLQKMEETIVKALDFYYKKLERDRQTREYSR</sequence>
<dbReference type="SUPFAM" id="SSF109709">
    <property type="entry name" value="KorB DNA-binding domain-like"/>
    <property type="match status" value="1"/>
</dbReference>
<dbReference type="Proteomes" id="UP001168575">
    <property type="component" value="Unassembled WGS sequence"/>
</dbReference>
<comment type="caution">
    <text evidence="5">The sequence shown here is derived from an EMBL/GenBank/DDBJ whole genome shotgun (WGS) entry which is preliminary data.</text>
</comment>
<gene>
    <name evidence="5" type="ORF">Q3982_06755</name>
</gene>
<dbReference type="Pfam" id="PF02195">
    <property type="entry name" value="ParB_N"/>
    <property type="match status" value="1"/>
</dbReference>
<proteinExistence type="inferred from homology"/>
<comment type="similarity">
    <text evidence="1">Belongs to the ParB family.</text>
</comment>
<feature type="compositionally biased region" description="Polar residues" evidence="3">
    <location>
        <begin position="156"/>
        <end position="173"/>
    </location>
</feature>
<dbReference type="InterPro" id="IPR004437">
    <property type="entry name" value="ParB/RepB/Spo0J"/>
</dbReference>
<dbReference type="Gene3D" id="1.10.10.2830">
    <property type="match status" value="1"/>
</dbReference>
<dbReference type="GO" id="GO:0005694">
    <property type="term" value="C:chromosome"/>
    <property type="evidence" value="ECO:0007669"/>
    <property type="project" value="TreeGrafter"/>
</dbReference>
<dbReference type="NCBIfam" id="TIGR00180">
    <property type="entry name" value="parB_part"/>
    <property type="match status" value="1"/>
</dbReference>
<evidence type="ECO:0000259" key="4">
    <source>
        <dbReference type="SMART" id="SM00470"/>
    </source>
</evidence>
<dbReference type="InterPro" id="IPR036086">
    <property type="entry name" value="ParB/Sulfiredoxin_sf"/>
</dbReference>
<dbReference type="Gene3D" id="3.90.1530.30">
    <property type="match status" value="1"/>
</dbReference>
<feature type="region of interest" description="Disordered" evidence="3">
    <location>
        <begin position="151"/>
        <end position="176"/>
    </location>
</feature>
<evidence type="ECO:0000313" key="6">
    <source>
        <dbReference type="Proteomes" id="UP001168575"/>
    </source>
</evidence>
<dbReference type="GO" id="GO:0003677">
    <property type="term" value="F:DNA binding"/>
    <property type="evidence" value="ECO:0007669"/>
    <property type="project" value="InterPro"/>
</dbReference>
<evidence type="ECO:0000256" key="1">
    <source>
        <dbReference type="ARBA" id="ARBA00006295"/>
    </source>
</evidence>
<name>A0AA43RML2_9ACTN</name>
<feature type="domain" description="ParB-like N-terminal" evidence="4">
    <location>
        <begin position="34"/>
        <end position="126"/>
    </location>
</feature>
<accession>A0AA43RML2</accession>
<dbReference type="AlphaFoldDB" id="A0AA43RML2"/>
<dbReference type="SUPFAM" id="SSF110849">
    <property type="entry name" value="ParB/Sulfiredoxin"/>
    <property type="match status" value="1"/>
</dbReference>
<dbReference type="PANTHER" id="PTHR33375">
    <property type="entry name" value="CHROMOSOME-PARTITIONING PROTEIN PARB-RELATED"/>
    <property type="match status" value="1"/>
</dbReference>
<dbReference type="SMART" id="SM00470">
    <property type="entry name" value="ParB"/>
    <property type="match status" value="1"/>
</dbReference>
<dbReference type="GO" id="GO:0007059">
    <property type="term" value="P:chromosome segregation"/>
    <property type="evidence" value="ECO:0007669"/>
    <property type="project" value="UniProtKB-KW"/>
</dbReference>